<keyword evidence="2" id="KW-0472">Membrane</keyword>
<feature type="transmembrane region" description="Helical" evidence="2">
    <location>
        <begin position="220"/>
        <end position="239"/>
    </location>
</feature>
<feature type="region of interest" description="Disordered" evidence="1">
    <location>
        <begin position="18"/>
        <end position="37"/>
    </location>
</feature>
<evidence type="ECO:0000256" key="1">
    <source>
        <dbReference type="SAM" id="MobiDB-lite"/>
    </source>
</evidence>
<comment type="caution">
    <text evidence="3">The sequence shown here is derived from an EMBL/GenBank/DDBJ whole genome shotgun (WGS) entry which is preliminary data.</text>
</comment>
<dbReference type="AlphaFoldDB" id="A0AAD3D259"/>
<keyword evidence="2" id="KW-0812">Transmembrane</keyword>
<keyword evidence="2" id="KW-1133">Transmembrane helix</keyword>
<feature type="transmembrane region" description="Helical" evidence="2">
    <location>
        <begin position="43"/>
        <end position="65"/>
    </location>
</feature>
<evidence type="ECO:0000256" key="2">
    <source>
        <dbReference type="SAM" id="Phobius"/>
    </source>
</evidence>
<dbReference type="Proteomes" id="UP001054902">
    <property type="component" value="Unassembled WGS sequence"/>
</dbReference>
<name>A0AAD3D259_9STRA</name>
<feature type="transmembrane region" description="Helical" evidence="2">
    <location>
        <begin position="124"/>
        <end position="148"/>
    </location>
</feature>
<gene>
    <name evidence="3" type="ORF">CTEN210_12810</name>
</gene>
<evidence type="ECO:0000313" key="4">
    <source>
        <dbReference type="Proteomes" id="UP001054902"/>
    </source>
</evidence>
<proteinExistence type="predicted"/>
<feature type="transmembrane region" description="Helical" evidence="2">
    <location>
        <begin position="192"/>
        <end position="208"/>
    </location>
</feature>
<protein>
    <submittedName>
        <fullName evidence="3">Uncharacterized protein</fullName>
    </submittedName>
</protein>
<sequence length="308" mass="35500">MFAALLLKPNHTSISSYKKNDNHKLGSKQISQSSNDDGSTKTFLWWCSLSLIAVVNIFLWLWTYFKVTSSNNDTFDSNTADPDYQRMQLILSGIYVLVCAYRSVFPRIDLERYCLFDTPLSSIFLGRLSATIAEISYSAQFALFLYKLGEAHHHPMCQKFAMTLVPLITVAQMFCWCGVLSLNHVYHAIEESIWALVGGCISVHFLLFSIHHSEQEDLKLFGLTGCILSTLFFLFMVIVDVPMYIFRWKEGKHTGREHMLMKHGSVDAFTRRVVTWEWNVWKEEVMWLTGYFSSAVWISFALVHMPIP</sequence>
<reference evidence="3 4" key="1">
    <citation type="journal article" date="2021" name="Sci. Rep.">
        <title>The genome of the diatom Chaetoceros tenuissimus carries an ancient integrated fragment of an extant virus.</title>
        <authorList>
            <person name="Hongo Y."/>
            <person name="Kimura K."/>
            <person name="Takaki Y."/>
            <person name="Yoshida Y."/>
            <person name="Baba S."/>
            <person name="Kobayashi G."/>
            <person name="Nagasaki K."/>
            <person name="Hano T."/>
            <person name="Tomaru Y."/>
        </authorList>
    </citation>
    <scope>NUCLEOTIDE SEQUENCE [LARGE SCALE GENOMIC DNA]</scope>
    <source>
        <strain evidence="3 4">NIES-3715</strain>
    </source>
</reference>
<feature type="transmembrane region" description="Helical" evidence="2">
    <location>
        <begin position="86"/>
        <end position="104"/>
    </location>
</feature>
<dbReference type="EMBL" id="BLLK01000051">
    <property type="protein sequence ID" value="GFH56334.1"/>
    <property type="molecule type" value="Genomic_DNA"/>
</dbReference>
<feature type="transmembrane region" description="Helical" evidence="2">
    <location>
        <begin position="160"/>
        <end position="186"/>
    </location>
</feature>
<accession>A0AAD3D259</accession>
<organism evidence="3 4">
    <name type="scientific">Chaetoceros tenuissimus</name>
    <dbReference type="NCBI Taxonomy" id="426638"/>
    <lineage>
        <taxon>Eukaryota</taxon>
        <taxon>Sar</taxon>
        <taxon>Stramenopiles</taxon>
        <taxon>Ochrophyta</taxon>
        <taxon>Bacillariophyta</taxon>
        <taxon>Coscinodiscophyceae</taxon>
        <taxon>Chaetocerotophycidae</taxon>
        <taxon>Chaetocerotales</taxon>
        <taxon>Chaetocerotaceae</taxon>
        <taxon>Chaetoceros</taxon>
    </lineage>
</organism>
<feature type="compositionally biased region" description="Polar residues" evidence="1">
    <location>
        <begin position="28"/>
        <end position="37"/>
    </location>
</feature>
<feature type="transmembrane region" description="Helical" evidence="2">
    <location>
        <begin position="285"/>
        <end position="303"/>
    </location>
</feature>
<keyword evidence="4" id="KW-1185">Reference proteome</keyword>
<evidence type="ECO:0000313" key="3">
    <source>
        <dbReference type="EMBL" id="GFH56334.1"/>
    </source>
</evidence>